<dbReference type="PANTHER" id="PTHR42194">
    <property type="entry name" value="UPF0276 PROTEIN HI_1600"/>
    <property type="match status" value="1"/>
</dbReference>
<evidence type="ECO:0000313" key="2">
    <source>
        <dbReference type="Proteomes" id="UP000004080"/>
    </source>
</evidence>
<reference evidence="1 2" key="1">
    <citation type="journal article" date="2012" name="J. Bacteriol.">
        <title>Genome of Bacillus macauensis ZFHKF-1, a Long-Chain-Forming Bacterium.</title>
        <authorList>
            <person name="Cai L."/>
            <person name="Zhang T."/>
        </authorList>
    </citation>
    <scope>NUCLEOTIDE SEQUENCE [LARGE SCALE GENOMIC DNA]</scope>
    <source>
        <strain evidence="1 2">ZFHKF-1</strain>
    </source>
</reference>
<dbReference type="PATRIC" id="fig|1196324.3.peg.1408"/>
<dbReference type="InterPro" id="IPR007801">
    <property type="entry name" value="MbnB/TglH/ChrH"/>
</dbReference>
<evidence type="ECO:0000313" key="1">
    <source>
        <dbReference type="EMBL" id="EIT86024.1"/>
    </source>
</evidence>
<comment type="caution">
    <text evidence="1">The sequence shown here is derived from an EMBL/GenBank/DDBJ whole genome shotgun (WGS) entry which is preliminary data.</text>
</comment>
<dbReference type="PANTHER" id="PTHR42194:SF1">
    <property type="entry name" value="UPF0276 PROTEIN HI_1600"/>
    <property type="match status" value="1"/>
</dbReference>
<protein>
    <recommendedName>
        <fullName evidence="3">DUF692 domain-containing protein</fullName>
    </recommendedName>
</protein>
<keyword evidence="2" id="KW-1185">Reference proteome</keyword>
<dbReference type="EMBL" id="AKKV01000023">
    <property type="protein sequence ID" value="EIT86024.1"/>
    <property type="molecule type" value="Genomic_DNA"/>
</dbReference>
<gene>
    <name evidence="1" type="ORF">A374_06881</name>
</gene>
<dbReference type="Pfam" id="PF05114">
    <property type="entry name" value="MbnB_TglH_ChrH"/>
    <property type="match status" value="1"/>
</dbReference>
<dbReference type="eggNOG" id="COG3220">
    <property type="taxonomic scope" value="Bacteria"/>
</dbReference>
<dbReference type="OrthoDB" id="9763101at2"/>
<dbReference type="RefSeq" id="WP_007201473.1">
    <property type="nucleotide sequence ID" value="NZ_AKKV01000023.1"/>
</dbReference>
<dbReference type="AlphaFoldDB" id="I8AKE4"/>
<evidence type="ECO:0008006" key="3">
    <source>
        <dbReference type="Google" id="ProtNLM"/>
    </source>
</evidence>
<accession>I8AKE4</accession>
<name>I8AKE4_9BACL</name>
<proteinExistence type="predicted"/>
<dbReference type="Proteomes" id="UP000004080">
    <property type="component" value="Unassembled WGS sequence"/>
</dbReference>
<organism evidence="1 2">
    <name type="scientific">Fictibacillus macauensis ZFHKF-1</name>
    <dbReference type="NCBI Taxonomy" id="1196324"/>
    <lineage>
        <taxon>Bacteria</taxon>
        <taxon>Bacillati</taxon>
        <taxon>Bacillota</taxon>
        <taxon>Bacilli</taxon>
        <taxon>Bacillales</taxon>
        <taxon>Fictibacillaceae</taxon>
        <taxon>Fictibacillus</taxon>
    </lineage>
</organism>
<dbReference type="Gene3D" id="3.20.20.150">
    <property type="entry name" value="Divalent-metal-dependent TIM barrel enzymes"/>
    <property type="match status" value="1"/>
</dbReference>
<dbReference type="STRING" id="1196324.A374_06881"/>
<sequence>MKIGLCYRDFIHEEWIEGIFPHIDFIEIMPDITDVKTMKKLVELSNYHKVSIGIHSLKSSLGSKEGVHTPSLNKYFFQHHYCNAEYFSDHAAFSHLQGKYLSTVFPISYSKKSVEILAKNLETVKEYFPDLILVENITQNQLSSDNELTEAQFFKTLMDVTSKEIKLMFDVTNAYVTSFNNNISFTDYINEYPFDDVICVHVSGFTRLKNGFLRDSHANGLDQEILDSLKLILKKCNPKYLLLERDFGVHSLEDTLIDIQKLKEASLENALV</sequence>